<accession>A0A8J2KN63</accession>
<keyword evidence="3" id="KW-1185">Reference proteome</keyword>
<feature type="domain" description="DUF5641" evidence="1">
    <location>
        <begin position="4"/>
        <end position="99"/>
    </location>
</feature>
<organism evidence="2 3">
    <name type="scientific">Allacma fusca</name>
    <dbReference type="NCBI Taxonomy" id="39272"/>
    <lineage>
        <taxon>Eukaryota</taxon>
        <taxon>Metazoa</taxon>
        <taxon>Ecdysozoa</taxon>
        <taxon>Arthropoda</taxon>
        <taxon>Hexapoda</taxon>
        <taxon>Collembola</taxon>
        <taxon>Symphypleona</taxon>
        <taxon>Sminthuridae</taxon>
        <taxon>Allacma</taxon>
    </lineage>
</organism>
<dbReference type="PANTHER" id="PTHR47331:SF2">
    <property type="match status" value="1"/>
</dbReference>
<name>A0A8J2KN63_9HEXA</name>
<dbReference type="AlphaFoldDB" id="A0A8J2KN63"/>
<reference evidence="2" key="1">
    <citation type="submission" date="2021-06" db="EMBL/GenBank/DDBJ databases">
        <authorList>
            <person name="Hodson N. C."/>
            <person name="Mongue J. A."/>
            <person name="Jaron S. K."/>
        </authorList>
    </citation>
    <scope>NUCLEOTIDE SEQUENCE</scope>
</reference>
<comment type="caution">
    <text evidence="2">The sequence shown here is derived from an EMBL/GenBank/DDBJ whole genome shotgun (WGS) entry which is preliminary data.</text>
</comment>
<gene>
    <name evidence="2" type="ORF">AFUS01_LOCUS17707</name>
</gene>
<protein>
    <recommendedName>
        <fullName evidence="1">DUF5641 domain-containing protein</fullName>
    </recommendedName>
</protein>
<proteinExistence type="predicted"/>
<dbReference type="Pfam" id="PF18701">
    <property type="entry name" value="DUF5641"/>
    <property type="match status" value="1"/>
</dbReference>
<dbReference type="Proteomes" id="UP000708208">
    <property type="component" value="Unassembled WGS sequence"/>
</dbReference>
<dbReference type="OrthoDB" id="8052806at2759"/>
<evidence type="ECO:0000259" key="1">
    <source>
        <dbReference type="Pfam" id="PF18701"/>
    </source>
</evidence>
<dbReference type="EMBL" id="CAJVCH010171318">
    <property type="protein sequence ID" value="CAG7728965.1"/>
    <property type="molecule type" value="Genomic_DNA"/>
</dbReference>
<dbReference type="PANTHER" id="PTHR47331">
    <property type="entry name" value="PHD-TYPE DOMAIN-CONTAINING PROTEIN"/>
    <property type="match status" value="1"/>
</dbReference>
<evidence type="ECO:0000313" key="3">
    <source>
        <dbReference type="Proteomes" id="UP000708208"/>
    </source>
</evidence>
<evidence type="ECO:0000313" key="2">
    <source>
        <dbReference type="EMBL" id="CAG7728965.1"/>
    </source>
</evidence>
<sequence>RRSTDLWESRQDEYLTSLQKRGKWNTETPNIKIGDLVLIVDDQTQPLEWKLGRVKTTHPGKDGLTRVTTLEVSGTYKNDKGKTKKVTKEVIRPITKIAPLPIYDGESYSSTDSDQPDRE</sequence>
<feature type="non-terminal residue" evidence="2">
    <location>
        <position position="1"/>
    </location>
</feature>
<dbReference type="InterPro" id="IPR040676">
    <property type="entry name" value="DUF5641"/>
</dbReference>